<evidence type="ECO:0000256" key="7">
    <source>
        <dbReference type="ARBA" id="ARBA00023014"/>
    </source>
</evidence>
<dbReference type="InterPro" id="IPR036922">
    <property type="entry name" value="Rieske_2Fe-2S_sf"/>
</dbReference>
<evidence type="ECO:0000313" key="10">
    <source>
        <dbReference type="EMBL" id="AMK59528.1"/>
    </source>
</evidence>
<reference evidence="10" key="1">
    <citation type="journal article" date="2016" name="Appl. Environ. Microbiol.">
        <title>Functional Metagenomics of a Biostimulated Petroleum-Contaminated Soil Reveals an Extraordinary Diversity of Extradiol Dioxygenases.</title>
        <authorList>
            <person name="Terron-Gonzalez L."/>
            <person name="Martin-Cabello G."/>
            <person name="Ferrer M."/>
            <person name="Santero E."/>
        </authorList>
    </citation>
    <scope>NUCLEOTIDE SEQUENCE</scope>
</reference>
<comment type="similarity">
    <text evidence="1">Belongs to the bacterial ring-hydroxylating dioxygenase alpha subunit family.</text>
</comment>
<dbReference type="GO" id="GO:0051213">
    <property type="term" value="F:dioxygenase activity"/>
    <property type="evidence" value="ECO:0007669"/>
    <property type="project" value="UniProtKB-KW"/>
</dbReference>
<dbReference type="SUPFAM" id="SSF50022">
    <property type="entry name" value="ISP domain"/>
    <property type="match status" value="1"/>
</dbReference>
<dbReference type="InterPro" id="IPR015879">
    <property type="entry name" value="Ring_hydroxy_dOase_asu_C_dom"/>
</dbReference>
<evidence type="ECO:0000256" key="4">
    <source>
        <dbReference type="ARBA" id="ARBA00022964"/>
    </source>
</evidence>
<dbReference type="InterPro" id="IPR015881">
    <property type="entry name" value="ARHD_Rieske_2Fe_2S"/>
</dbReference>
<protein>
    <submittedName>
        <fullName evidence="10">p-cumate dioxygenase large subunit (CmtAb)</fullName>
    </submittedName>
</protein>
<keyword evidence="5" id="KW-0560">Oxidoreductase</keyword>
<dbReference type="PANTHER" id="PTHR43756:SF1">
    <property type="entry name" value="3-PHENYLPROPIONATE_CINNAMIC ACID DIOXYGENASE SUBUNIT ALPHA"/>
    <property type="match status" value="1"/>
</dbReference>
<keyword evidence="4 10" id="KW-0223">Dioxygenase</keyword>
<dbReference type="InterPro" id="IPR001663">
    <property type="entry name" value="Rng_hydr_dOase-A"/>
</dbReference>
<name>A0A126SYY7_9BACT</name>
<evidence type="ECO:0000256" key="1">
    <source>
        <dbReference type="ARBA" id="ARBA00008751"/>
    </source>
</evidence>
<evidence type="ECO:0000256" key="5">
    <source>
        <dbReference type="ARBA" id="ARBA00023002"/>
    </source>
</evidence>
<evidence type="ECO:0000259" key="9">
    <source>
        <dbReference type="PROSITE" id="PS51296"/>
    </source>
</evidence>
<keyword evidence="8" id="KW-0520">NAD</keyword>
<dbReference type="EMBL" id="KU144993">
    <property type="protein sequence ID" value="AMK59528.1"/>
    <property type="molecule type" value="Genomic_DNA"/>
</dbReference>
<sequence length="433" mass="48798">MNKPLEPGLGVGGAHYIRIDPQRSEFLVPRWAFTDQAVLDKEREEIFARCWLYVGHASEIPKAGDFVARKVGGRQLFLWRGEDNQPRVYFNTCTHRGAMVCREKQGNAKRLTCPYHGWTFDTRGGMVEQPGASGFPDDFFANGAKDLISPAKVEAYRDFVFVNLDPDAADLTTYLAGAAEYLDLVADQGAQGMEVTPGEQAYSMRANWKLLYENSADGYHAITAHASYFDYLRATVGVFREDFDPHDVGGGGKSLGNGHAVIEYQAPWGRPVAQWVPQWGESGKQEIGRVKAELASRLGEQRADRIANWNRNILIFPNLIINDIMGLTIRSFQPVTPGYLEVTAWSLAPRGEHPEMRAWRQYNFNEFLGPAGFATPDDVEMLELCQQAYQNMPEVGWNDISKGMNRPENNQGDDEVQMRSFWIRWDELMGAAR</sequence>
<dbReference type="PROSITE" id="PS51296">
    <property type="entry name" value="RIESKE"/>
    <property type="match status" value="1"/>
</dbReference>
<dbReference type="PANTHER" id="PTHR43756">
    <property type="entry name" value="CHOLINE MONOOXYGENASE, CHLOROPLASTIC"/>
    <property type="match status" value="1"/>
</dbReference>
<dbReference type="InterPro" id="IPR017941">
    <property type="entry name" value="Rieske_2Fe-2S"/>
</dbReference>
<dbReference type="PRINTS" id="PR00090">
    <property type="entry name" value="RNGDIOXGNASE"/>
</dbReference>
<dbReference type="AlphaFoldDB" id="A0A126SYY7"/>
<proteinExistence type="inferred from homology"/>
<keyword evidence="2" id="KW-0001">2Fe-2S</keyword>
<keyword evidence="6" id="KW-0408">Iron</keyword>
<keyword evidence="3" id="KW-0479">Metal-binding</keyword>
<feature type="domain" description="Rieske" evidence="9">
    <location>
        <begin position="52"/>
        <end position="162"/>
    </location>
</feature>
<dbReference type="Gene3D" id="3.90.380.10">
    <property type="entry name" value="Naphthalene 1,2-dioxygenase Alpha Subunit, Chain A, domain 1"/>
    <property type="match status" value="1"/>
</dbReference>
<evidence type="ECO:0000256" key="6">
    <source>
        <dbReference type="ARBA" id="ARBA00023004"/>
    </source>
</evidence>
<dbReference type="Pfam" id="PF00355">
    <property type="entry name" value="Rieske"/>
    <property type="match status" value="1"/>
</dbReference>
<evidence type="ECO:0000256" key="3">
    <source>
        <dbReference type="ARBA" id="ARBA00022723"/>
    </source>
</evidence>
<dbReference type="Gene3D" id="2.102.10.10">
    <property type="entry name" value="Rieske [2Fe-2S] iron-sulphur domain"/>
    <property type="match status" value="1"/>
</dbReference>
<dbReference type="PROSITE" id="PS00570">
    <property type="entry name" value="RING_HYDROXYL_ALPHA"/>
    <property type="match status" value="1"/>
</dbReference>
<dbReference type="CDD" id="cd03469">
    <property type="entry name" value="Rieske_RO_Alpha_N"/>
    <property type="match status" value="1"/>
</dbReference>
<dbReference type="GO" id="GO:0051537">
    <property type="term" value="F:2 iron, 2 sulfur cluster binding"/>
    <property type="evidence" value="ECO:0007669"/>
    <property type="project" value="UniProtKB-KW"/>
</dbReference>
<dbReference type="SUPFAM" id="SSF55961">
    <property type="entry name" value="Bet v1-like"/>
    <property type="match status" value="1"/>
</dbReference>
<evidence type="ECO:0000256" key="2">
    <source>
        <dbReference type="ARBA" id="ARBA00022714"/>
    </source>
</evidence>
<accession>A0A126SYY7</accession>
<organism evidence="10">
    <name type="scientific">uncultured bacterium UPO71</name>
    <dbReference type="NCBI Taxonomy" id="1776990"/>
    <lineage>
        <taxon>Bacteria</taxon>
        <taxon>environmental samples</taxon>
    </lineage>
</organism>
<dbReference type="Pfam" id="PF00848">
    <property type="entry name" value="Ring_hydroxyl_A"/>
    <property type="match status" value="1"/>
</dbReference>
<evidence type="ECO:0000256" key="8">
    <source>
        <dbReference type="ARBA" id="ARBA00023027"/>
    </source>
</evidence>
<dbReference type="GO" id="GO:0005506">
    <property type="term" value="F:iron ion binding"/>
    <property type="evidence" value="ECO:0007669"/>
    <property type="project" value="InterPro"/>
</dbReference>
<keyword evidence="7" id="KW-0411">Iron-sulfur</keyword>